<dbReference type="GO" id="GO:0004190">
    <property type="term" value="F:aspartic-type endopeptidase activity"/>
    <property type="evidence" value="ECO:0007669"/>
    <property type="project" value="InterPro"/>
</dbReference>
<evidence type="ECO:0000259" key="6">
    <source>
        <dbReference type="PROSITE" id="PS51767"/>
    </source>
</evidence>
<name>A0AAV1EGH3_OLDCO</name>
<dbReference type="Proteomes" id="UP001161247">
    <property type="component" value="Chromosome 9"/>
</dbReference>
<gene>
    <name evidence="7" type="ORF">OLC1_LOCUS24584</name>
</gene>
<dbReference type="EMBL" id="OX459126">
    <property type="protein sequence ID" value="CAI9118796.1"/>
    <property type="molecule type" value="Genomic_DNA"/>
</dbReference>
<comment type="subcellular location">
    <subcellularLocation>
        <location evidence="1">Secreted</location>
        <location evidence="1">Extracellular space</location>
    </subcellularLocation>
</comment>
<dbReference type="PANTHER" id="PTHR47965:SF103">
    <property type="entry name" value="EUKARYOTIC ASPARTYL PROTEASE FAMILY PROTEIN"/>
    <property type="match status" value="1"/>
</dbReference>
<dbReference type="Pfam" id="PF14541">
    <property type="entry name" value="TAXi_C"/>
    <property type="match status" value="1"/>
</dbReference>
<sequence>MGSFAFSVFFFLISSSIAQTTSFRPKALVLPVTKDSKTGQYITQISQRTPLVPVKLTVDLGGQFLWVDCEQGYVSSSYKPAKCGSAQCSLSSSKACGDCYDGPKPGCNNHTCGLFPYNSLTHVTTSGELTEDVLSLQSTDGSNPGPIVVAPKVLFTCGYTFLLEGLANGVKGIAGLGRGKVGLPSQLASSFSFSRKFAVCLGSTGVIFFGESPYDFLPGRDISKSLSYTPLLINPVSTAGTSFEGEPSVEYFVGVKSIRVNEKPVSINTTLLSIKDGNGGTKISTVNPYTVMETSIYNALTNAVSAAFSGVPRVKPLAPFGLCFNSSNLGSTRVGPPAPIIDFVFQSPTVMWRIFGSNSLVRVKDDVLCLGFVDGGVNPRTSMVIGVHQIEDNLLEFDIARSRLGFSSTLLFQQTTCSNFNFTSNA</sequence>
<dbReference type="InterPro" id="IPR033868">
    <property type="entry name" value="Xylanase_inhibitor_I-like"/>
</dbReference>
<dbReference type="Pfam" id="PF14543">
    <property type="entry name" value="TAXi_N"/>
    <property type="match status" value="1"/>
</dbReference>
<dbReference type="AlphaFoldDB" id="A0AAV1EGH3"/>
<dbReference type="PROSITE" id="PS51767">
    <property type="entry name" value="PEPTIDASE_A1"/>
    <property type="match status" value="1"/>
</dbReference>
<protein>
    <submittedName>
        <fullName evidence="7">OLC1v1020409C1</fullName>
    </submittedName>
</protein>
<dbReference type="CDD" id="cd05489">
    <property type="entry name" value="xylanase_inhibitor_I_like"/>
    <property type="match status" value="1"/>
</dbReference>
<dbReference type="Gene3D" id="2.40.70.10">
    <property type="entry name" value="Acid Proteases"/>
    <property type="match status" value="2"/>
</dbReference>
<dbReference type="GO" id="GO:0006508">
    <property type="term" value="P:proteolysis"/>
    <property type="evidence" value="ECO:0007669"/>
    <property type="project" value="InterPro"/>
</dbReference>
<dbReference type="GO" id="GO:0005576">
    <property type="term" value="C:extracellular region"/>
    <property type="evidence" value="ECO:0007669"/>
    <property type="project" value="UniProtKB-SubCell"/>
</dbReference>
<proteinExistence type="inferred from homology"/>
<evidence type="ECO:0000256" key="5">
    <source>
        <dbReference type="SAM" id="SignalP"/>
    </source>
</evidence>
<dbReference type="InterPro" id="IPR021109">
    <property type="entry name" value="Peptidase_aspartic_dom_sf"/>
</dbReference>
<keyword evidence="4 5" id="KW-0732">Signal</keyword>
<evidence type="ECO:0000313" key="8">
    <source>
        <dbReference type="Proteomes" id="UP001161247"/>
    </source>
</evidence>
<dbReference type="InterPro" id="IPR033121">
    <property type="entry name" value="PEPTIDASE_A1"/>
</dbReference>
<keyword evidence="8" id="KW-1185">Reference proteome</keyword>
<dbReference type="InterPro" id="IPR032861">
    <property type="entry name" value="TAXi_N"/>
</dbReference>
<evidence type="ECO:0000256" key="3">
    <source>
        <dbReference type="ARBA" id="ARBA00022525"/>
    </source>
</evidence>
<comment type="similarity">
    <text evidence="2">Belongs to the peptidase A1 family.</text>
</comment>
<feature type="domain" description="Peptidase A1" evidence="6">
    <location>
        <begin position="41"/>
        <end position="407"/>
    </location>
</feature>
<evidence type="ECO:0000313" key="7">
    <source>
        <dbReference type="EMBL" id="CAI9118796.1"/>
    </source>
</evidence>
<dbReference type="FunFam" id="2.40.70.10:FF:000045">
    <property type="entry name" value="Basic 7S globulin"/>
    <property type="match status" value="1"/>
</dbReference>
<evidence type="ECO:0000256" key="4">
    <source>
        <dbReference type="ARBA" id="ARBA00022729"/>
    </source>
</evidence>
<dbReference type="SUPFAM" id="SSF50630">
    <property type="entry name" value="Acid proteases"/>
    <property type="match status" value="1"/>
</dbReference>
<reference evidence="7" key="1">
    <citation type="submission" date="2023-03" db="EMBL/GenBank/DDBJ databases">
        <authorList>
            <person name="Julca I."/>
        </authorList>
    </citation>
    <scope>NUCLEOTIDE SEQUENCE</scope>
</reference>
<evidence type="ECO:0000256" key="2">
    <source>
        <dbReference type="ARBA" id="ARBA00007447"/>
    </source>
</evidence>
<dbReference type="InterPro" id="IPR001461">
    <property type="entry name" value="Aspartic_peptidase_A1"/>
</dbReference>
<dbReference type="FunFam" id="2.40.70.10:FF:000041">
    <property type="entry name" value="Basic 7S globulin"/>
    <property type="match status" value="1"/>
</dbReference>
<accession>A0AAV1EGH3</accession>
<dbReference type="InterPro" id="IPR032799">
    <property type="entry name" value="TAXi_C"/>
</dbReference>
<evidence type="ECO:0000256" key="1">
    <source>
        <dbReference type="ARBA" id="ARBA00004239"/>
    </source>
</evidence>
<keyword evidence="3" id="KW-0964">Secreted</keyword>
<organism evidence="7 8">
    <name type="scientific">Oldenlandia corymbosa var. corymbosa</name>
    <dbReference type="NCBI Taxonomy" id="529605"/>
    <lineage>
        <taxon>Eukaryota</taxon>
        <taxon>Viridiplantae</taxon>
        <taxon>Streptophyta</taxon>
        <taxon>Embryophyta</taxon>
        <taxon>Tracheophyta</taxon>
        <taxon>Spermatophyta</taxon>
        <taxon>Magnoliopsida</taxon>
        <taxon>eudicotyledons</taxon>
        <taxon>Gunneridae</taxon>
        <taxon>Pentapetalae</taxon>
        <taxon>asterids</taxon>
        <taxon>lamiids</taxon>
        <taxon>Gentianales</taxon>
        <taxon>Rubiaceae</taxon>
        <taxon>Rubioideae</taxon>
        <taxon>Spermacoceae</taxon>
        <taxon>Hedyotis-Oldenlandia complex</taxon>
        <taxon>Oldenlandia</taxon>
    </lineage>
</organism>
<feature type="signal peptide" evidence="5">
    <location>
        <begin position="1"/>
        <end position="18"/>
    </location>
</feature>
<dbReference type="PANTHER" id="PTHR47965">
    <property type="entry name" value="ASPARTYL PROTEASE-RELATED"/>
    <property type="match status" value="1"/>
</dbReference>
<feature type="chain" id="PRO_5043594987" evidence="5">
    <location>
        <begin position="19"/>
        <end position="426"/>
    </location>
</feature>